<feature type="compositionally biased region" description="Low complexity" evidence="1">
    <location>
        <begin position="1033"/>
        <end position="1057"/>
    </location>
</feature>
<feature type="region of interest" description="Disordered" evidence="1">
    <location>
        <begin position="208"/>
        <end position="290"/>
    </location>
</feature>
<feature type="compositionally biased region" description="Acidic residues" evidence="1">
    <location>
        <begin position="391"/>
        <end position="411"/>
    </location>
</feature>
<evidence type="ECO:0000313" key="2">
    <source>
        <dbReference type="Proteomes" id="UP000695000"/>
    </source>
</evidence>
<feature type="compositionally biased region" description="Basic and acidic residues" evidence="1">
    <location>
        <begin position="785"/>
        <end position="796"/>
    </location>
</feature>
<feature type="compositionally biased region" description="Pro residues" evidence="1">
    <location>
        <begin position="486"/>
        <end position="498"/>
    </location>
</feature>
<protein>
    <submittedName>
        <fullName evidence="3">Mastermind-like protein 2</fullName>
    </submittedName>
</protein>
<feature type="compositionally biased region" description="Basic and acidic residues" evidence="1">
    <location>
        <begin position="660"/>
        <end position="674"/>
    </location>
</feature>
<proteinExistence type="predicted"/>
<feature type="compositionally biased region" description="Polar residues" evidence="1">
    <location>
        <begin position="337"/>
        <end position="349"/>
    </location>
</feature>
<feature type="compositionally biased region" description="Basic residues" evidence="1">
    <location>
        <begin position="124"/>
        <end position="146"/>
    </location>
</feature>
<feature type="compositionally biased region" description="Polar residues" evidence="1">
    <location>
        <begin position="980"/>
        <end position="996"/>
    </location>
</feature>
<feature type="compositionally biased region" description="Acidic residues" evidence="1">
    <location>
        <begin position="279"/>
        <end position="290"/>
    </location>
</feature>
<accession>A0ABM1M2X3</accession>
<dbReference type="Proteomes" id="UP000695000">
    <property type="component" value="Unplaced"/>
</dbReference>
<feature type="compositionally biased region" description="Low complexity" evidence="1">
    <location>
        <begin position="147"/>
        <end position="159"/>
    </location>
</feature>
<feature type="compositionally biased region" description="Basic residues" evidence="1">
    <location>
        <begin position="236"/>
        <end position="253"/>
    </location>
</feature>
<feature type="region of interest" description="Disordered" evidence="1">
    <location>
        <begin position="601"/>
        <end position="679"/>
    </location>
</feature>
<dbReference type="RefSeq" id="XP_017768923.1">
    <property type="nucleotide sequence ID" value="XM_017913434.1"/>
</dbReference>
<feature type="compositionally biased region" description="Basic and acidic residues" evidence="1">
    <location>
        <begin position="470"/>
        <end position="484"/>
    </location>
</feature>
<feature type="compositionally biased region" description="Polar residues" evidence="1">
    <location>
        <begin position="525"/>
        <end position="534"/>
    </location>
</feature>
<feature type="compositionally biased region" description="Basic and acidic residues" evidence="1">
    <location>
        <begin position="615"/>
        <end position="627"/>
    </location>
</feature>
<feature type="compositionally biased region" description="Low complexity" evidence="1">
    <location>
        <begin position="806"/>
        <end position="821"/>
    </location>
</feature>
<feature type="compositionally biased region" description="Low complexity" evidence="1">
    <location>
        <begin position="312"/>
        <end position="336"/>
    </location>
</feature>
<feature type="region of interest" description="Disordered" evidence="1">
    <location>
        <begin position="972"/>
        <end position="1086"/>
    </location>
</feature>
<gene>
    <name evidence="3" type="primary">LOC108557055</name>
</gene>
<reference evidence="3" key="1">
    <citation type="submission" date="2025-08" db="UniProtKB">
        <authorList>
            <consortium name="RefSeq"/>
        </authorList>
    </citation>
    <scope>IDENTIFICATION</scope>
    <source>
        <tissue evidence="3">Whole Larva</tissue>
    </source>
</reference>
<keyword evidence="2" id="KW-1185">Reference proteome</keyword>
<feature type="compositionally biased region" description="Polar residues" evidence="1">
    <location>
        <begin position="561"/>
        <end position="573"/>
    </location>
</feature>
<feature type="compositionally biased region" description="Polar residues" evidence="1">
    <location>
        <begin position="628"/>
        <end position="637"/>
    </location>
</feature>
<feature type="region of interest" description="Disordered" evidence="1">
    <location>
        <begin position="390"/>
        <end position="587"/>
    </location>
</feature>
<feature type="compositionally biased region" description="Basic and acidic residues" evidence="1">
    <location>
        <begin position="642"/>
        <end position="652"/>
    </location>
</feature>
<organism evidence="2 3">
    <name type="scientific">Nicrophorus vespilloides</name>
    <name type="common">Boreal carrion beetle</name>
    <dbReference type="NCBI Taxonomy" id="110193"/>
    <lineage>
        <taxon>Eukaryota</taxon>
        <taxon>Metazoa</taxon>
        <taxon>Ecdysozoa</taxon>
        <taxon>Arthropoda</taxon>
        <taxon>Hexapoda</taxon>
        <taxon>Insecta</taxon>
        <taxon>Pterygota</taxon>
        <taxon>Neoptera</taxon>
        <taxon>Endopterygota</taxon>
        <taxon>Coleoptera</taxon>
        <taxon>Polyphaga</taxon>
        <taxon>Staphyliniformia</taxon>
        <taxon>Silphidae</taxon>
        <taxon>Nicrophorinae</taxon>
        <taxon>Nicrophorus</taxon>
    </lineage>
</organism>
<feature type="region of interest" description="Disordered" evidence="1">
    <location>
        <begin position="777"/>
        <end position="847"/>
    </location>
</feature>
<sequence length="1239" mass="137915">MSAALPPLPDLIPISALRKGGKAPEVDSFNNNCSSSNSSCNSSISTGSTTCSSNSSSSRRDVQDCSPCNSTQCSGGEVMGEQRSRRTGKQPAVDLIDTSRSRGNDVAAPQQRASSSTAAAAATRKARSERHRKSDRRRERDRRKRSTSSLKSCSSLPSSPERPANPRVNPIFVWVRQQDSQIVEVKCEDYDKRNRILLTKTPQGWRAIPRTETLAPTLQRTDDTNTSNSSSTVDHRAKRKTKKRSNCKVKRRSTGVQVDDHELESEGASSPWNAHDLDPDPDPEPELDSEIEIIEVFGAVKSPVAEEEPCANSNSSSSSVSNNSRSSVSVSVSESSAQVTNTQSTTDCNNKGDVVSPLDNLLAVAELEFNQQIQSEQQWEVKPPPYKVELVEEEEEEEEEEGEEVDEEEQIDNMQQLDIFIESCAPTQTPEIEMKAKPDDCECDYTEEDDNNLAMDDILSRLEQSLRSPDTLHSEINEIIKNQKPDPSPPAPPPPPPPLHRHSNNNNNNNNSSSSSSNGNKPTEQETPTDLSTTTKDKYEELNDLMPTDLTLPKSPHKRPQSQNSETIQSPQPSGIPAVPHSPDLLYSANKSKSNIYLESLLSPPLKESPPPPKEPLDLGKTRESDSPKVTCSQEVQNPEPPTKKIKLEDITLKTLLDNESNKSENHKKSENKNAQETPRLLELLTEESEVMMAVDPVTQLKQLLKNTSLNIPDPMLIPKDKLSQILSSPAQEIPKLLTERPELRLPEALAFPHLLQDPDILVITLSQLQTIIQKQSQSLPLADKTTEEIKKKPESPKPQLPPQKPQILQQQQPPLVTQPAPKEDPKTTTTATTTNSASKAKSSRISELSSDIDAATNAAFTQMMWLPYLNQLESAAMTFGNNPEFLKLLSTMLPSFPGPMPDMTRMMGPNRLPAFQPPTFPMQPPMNYNPLELSMWQEAMLQANLAHTKNQFDLFSKKDYKAKNNNLMFGNKNPFMNVPPSNSSQFGGSTRSNLQMPPYNTHPTAKHGKSSSKHGSSNGANKSMDYVKSIFHQQHQQQQQQQQQQQHQQMQQQQQQKLYESEKQLRQMDSRQKEMLKQQETAYKQHQELQKQQELFNKQHEFYKHQQELYAQKPKVVCKSFANMSANQDVAASASVSGSKRYHSSSSNSSRLPGPIDLSGSTAVPVSGGGKLKVKQHLIDPIGSSRLLKHDDVPEVGSTTASIEEMQDAQKHLWHPLFGNQKSYTSPWNWTTVTATGE</sequence>
<feature type="compositionally biased region" description="Low complexity" evidence="1">
    <location>
        <begin position="1014"/>
        <end position="1024"/>
    </location>
</feature>
<feature type="compositionally biased region" description="Low complexity" evidence="1">
    <location>
        <begin position="28"/>
        <end position="57"/>
    </location>
</feature>
<feature type="region of interest" description="Disordered" evidence="1">
    <location>
        <begin position="304"/>
        <end position="353"/>
    </location>
</feature>
<feature type="region of interest" description="Disordered" evidence="1">
    <location>
        <begin position="19"/>
        <end position="167"/>
    </location>
</feature>
<feature type="compositionally biased region" description="Low complexity" evidence="1">
    <location>
        <begin position="1136"/>
        <end position="1151"/>
    </location>
</feature>
<feature type="compositionally biased region" description="Low complexity" evidence="1">
    <location>
        <begin position="828"/>
        <end position="841"/>
    </location>
</feature>
<feature type="compositionally biased region" description="Low complexity" evidence="1">
    <location>
        <begin position="107"/>
        <end position="123"/>
    </location>
</feature>
<feature type="compositionally biased region" description="Acidic residues" evidence="1">
    <location>
        <begin position="441"/>
        <end position="451"/>
    </location>
</feature>
<name>A0ABM1M2X3_NICVS</name>
<feature type="compositionally biased region" description="Low complexity" evidence="1">
    <location>
        <begin position="504"/>
        <end position="522"/>
    </location>
</feature>
<evidence type="ECO:0000256" key="1">
    <source>
        <dbReference type="SAM" id="MobiDB-lite"/>
    </source>
</evidence>
<evidence type="ECO:0000313" key="3">
    <source>
        <dbReference type="RefSeq" id="XP_017768923.1"/>
    </source>
</evidence>
<dbReference type="GeneID" id="108557055"/>
<feature type="region of interest" description="Disordered" evidence="1">
    <location>
        <begin position="1136"/>
        <end position="1158"/>
    </location>
</feature>
<feature type="compositionally biased region" description="Basic and acidic residues" evidence="1">
    <location>
        <begin position="1060"/>
        <end position="1086"/>
    </location>
</feature>